<organism evidence="2 3">
    <name type="scientific">Photobacterium iliopiscarium</name>
    <dbReference type="NCBI Taxonomy" id="56192"/>
    <lineage>
        <taxon>Bacteria</taxon>
        <taxon>Pseudomonadati</taxon>
        <taxon>Pseudomonadota</taxon>
        <taxon>Gammaproteobacteria</taxon>
        <taxon>Vibrionales</taxon>
        <taxon>Vibrionaceae</taxon>
        <taxon>Photobacterium</taxon>
    </lineage>
</organism>
<evidence type="ECO:0000313" key="3">
    <source>
        <dbReference type="Proteomes" id="UP000241190"/>
    </source>
</evidence>
<dbReference type="RefSeq" id="WP_045038771.1">
    <property type="nucleotide sequence ID" value="NZ_JZSR01000059.1"/>
</dbReference>
<name>A0ABX5GM83_9GAMM</name>
<dbReference type="Pfam" id="PF01381">
    <property type="entry name" value="HTH_3"/>
    <property type="match status" value="1"/>
</dbReference>
<dbReference type="Proteomes" id="UP000241190">
    <property type="component" value="Unassembled WGS sequence"/>
</dbReference>
<dbReference type="Gene3D" id="1.10.260.40">
    <property type="entry name" value="lambda repressor-like DNA-binding domains"/>
    <property type="match status" value="1"/>
</dbReference>
<dbReference type="CDD" id="cd00093">
    <property type="entry name" value="HTH_XRE"/>
    <property type="match status" value="1"/>
</dbReference>
<proteinExistence type="predicted"/>
<dbReference type="SUPFAM" id="SSF47413">
    <property type="entry name" value="lambda repressor-like DNA-binding domains"/>
    <property type="match status" value="1"/>
</dbReference>
<gene>
    <name evidence="2" type="ORF">C9J52_19785</name>
</gene>
<dbReference type="EMBL" id="PYOP01000059">
    <property type="protein sequence ID" value="PSW90474.1"/>
    <property type="molecule type" value="Genomic_DNA"/>
</dbReference>
<evidence type="ECO:0000259" key="1">
    <source>
        <dbReference type="PROSITE" id="PS50943"/>
    </source>
</evidence>
<reference evidence="2 3" key="1">
    <citation type="submission" date="2018-03" db="EMBL/GenBank/DDBJ databases">
        <title>Whole genome sequencing of Histamine producing bacteria.</title>
        <authorList>
            <person name="Butler K."/>
        </authorList>
    </citation>
    <scope>NUCLEOTIDE SEQUENCE [LARGE SCALE GENOMIC DNA]</scope>
    <source>
        <strain evidence="2 3">ATCC 51761</strain>
    </source>
</reference>
<comment type="caution">
    <text evidence="2">The sequence shown here is derived from an EMBL/GenBank/DDBJ whole genome shotgun (WGS) entry which is preliminary data.</text>
</comment>
<evidence type="ECO:0000313" key="2">
    <source>
        <dbReference type="EMBL" id="PSW90474.1"/>
    </source>
</evidence>
<dbReference type="InterPro" id="IPR010982">
    <property type="entry name" value="Lambda_DNA-bd_dom_sf"/>
</dbReference>
<accession>A0ABX5GM83</accession>
<dbReference type="InterPro" id="IPR001387">
    <property type="entry name" value="Cro/C1-type_HTH"/>
</dbReference>
<dbReference type="SMART" id="SM00530">
    <property type="entry name" value="HTH_XRE"/>
    <property type="match status" value="1"/>
</dbReference>
<protein>
    <submittedName>
        <fullName evidence="2">XRE family transcriptional regulator</fullName>
    </submittedName>
</protein>
<feature type="domain" description="HTH cro/C1-type" evidence="1">
    <location>
        <begin position="6"/>
        <end position="60"/>
    </location>
</feature>
<dbReference type="PROSITE" id="PS50943">
    <property type="entry name" value="HTH_CROC1"/>
    <property type="match status" value="1"/>
</dbReference>
<sequence length="110" mass="12620">MWQEKIQDELKRRKMTQEDLAIDADLSQSAISAFLSGRKNPSLDSLEKIVTALDMSLYQLFDTTHSEKGSLQADEFKRLKLQIHQLVDSSDLSQVHSLSLLLSITRKFLR</sequence>
<keyword evidence="3" id="KW-1185">Reference proteome</keyword>